<proteinExistence type="predicted"/>
<reference evidence="1 2" key="1">
    <citation type="journal article" date="2019" name="Nat. Microbiol.">
        <title>Mediterranean grassland soil C-N compound turnover is dependent on rainfall and depth, and is mediated by genomically divergent microorganisms.</title>
        <authorList>
            <person name="Diamond S."/>
            <person name="Andeer P.F."/>
            <person name="Li Z."/>
            <person name="Crits-Christoph A."/>
            <person name="Burstein D."/>
            <person name="Anantharaman K."/>
            <person name="Lane K.R."/>
            <person name="Thomas B.C."/>
            <person name="Pan C."/>
            <person name="Northen T.R."/>
            <person name="Banfield J.F."/>
        </authorList>
    </citation>
    <scope>NUCLEOTIDE SEQUENCE [LARGE SCALE GENOMIC DNA]</scope>
    <source>
        <strain evidence="1">NP_1</strain>
    </source>
</reference>
<dbReference type="EMBL" id="VBAI01000239">
    <property type="protein sequence ID" value="TMJ07817.1"/>
    <property type="molecule type" value="Genomic_DNA"/>
</dbReference>
<dbReference type="Proteomes" id="UP000315217">
    <property type="component" value="Unassembled WGS sequence"/>
</dbReference>
<name>A0A537LJG7_9BACT</name>
<protein>
    <submittedName>
        <fullName evidence="1">Uncharacterized protein</fullName>
    </submittedName>
</protein>
<evidence type="ECO:0000313" key="2">
    <source>
        <dbReference type="Proteomes" id="UP000315217"/>
    </source>
</evidence>
<dbReference type="AlphaFoldDB" id="A0A537LJG7"/>
<organism evidence="1 2">
    <name type="scientific">Candidatus Segetimicrobium genomatis</name>
    <dbReference type="NCBI Taxonomy" id="2569760"/>
    <lineage>
        <taxon>Bacteria</taxon>
        <taxon>Bacillati</taxon>
        <taxon>Candidatus Sysuimicrobiota</taxon>
        <taxon>Candidatus Sysuimicrobiia</taxon>
        <taxon>Candidatus Sysuimicrobiales</taxon>
        <taxon>Candidatus Segetimicrobiaceae</taxon>
        <taxon>Candidatus Segetimicrobium</taxon>
    </lineage>
</organism>
<accession>A0A537LJG7</accession>
<sequence>MGLHQGSDSPPCPKPFRPAKIEKIKASELYSPIFGNKLEGVTECADGRIVAIEIYGMEIIGKGYFVGKPIILYEVPLDRLKLFAVAGKPAIAQLPMPGFPGSLRLAVIERFPSVDQPGILVAIDDTFKSLEQAIELATRIMGVRP</sequence>
<comment type="caution">
    <text evidence="1">The sequence shown here is derived from an EMBL/GenBank/DDBJ whole genome shotgun (WGS) entry which is preliminary data.</text>
</comment>
<gene>
    <name evidence="1" type="ORF">E6G98_13195</name>
</gene>
<evidence type="ECO:0000313" key="1">
    <source>
        <dbReference type="EMBL" id="TMJ07817.1"/>
    </source>
</evidence>